<proteinExistence type="inferred from homology"/>
<evidence type="ECO:0000259" key="2">
    <source>
        <dbReference type="Pfam" id="PF13556"/>
    </source>
</evidence>
<dbReference type="PANTHER" id="PTHR33744">
    <property type="entry name" value="CARBOHYDRATE DIACID REGULATOR"/>
    <property type="match status" value="1"/>
</dbReference>
<sequence>MPQTATVAELLRHHARFGLSLVAGPAAQAPIRHVAGADTLAAIERVPADSLIVILGGPSGSGYEIDVAIRQAAARGLAGLVFAAPLRLPITATRLADRAHLPVLAPERARDGAGLLLDIDRYVRGGASDSLARAETAIRLAQAAAEEGGGEAVRSLLEAAAQALGCGLVLDETGPVAESHPGAVVVGRQPVAAVVADLDDDATRVALPAIAALVSRLRQRELSRRFAPAMTRAGLIVQIVLCDRAQLPQLVDQAFHLDLAVEQTHVVAWLKVEDAAARGEASMERARQVLDEAELSALQVLHAKPGEWHVATLGGDLVVVCTGPAGTDPHRSARAELQRLVEVLTARGDVVVTGGIGTPQAGPDGLRQSAAEARVAADSARAAGRHGTLAETDATGLRRILAGLSSSPLSRDLLSEMLAPLDAMGAARARIGVVTLSAYLDAQSSPTRTAEALHLHPNAVAYRIKWISEALGADLADPDTRFALQLACRVRLLNA</sequence>
<evidence type="ECO:0000259" key="3">
    <source>
        <dbReference type="Pfam" id="PF17853"/>
    </source>
</evidence>
<evidence type="ECO:0000313" key="4">
    <source>
        <dbReference type="EMBL" id="MFI6502813.1"/>
    </source>
</evidence>
<feature type="domain" description="PucR C-terminal helix-turn-helix" evidence="2">
    <location>
        <begin position="435"/>
        <end position="490"/>
    </location>
</feature>
<evidence type="ECO:0000256" key="1">
    <source>
        <dbReference type="ARBA" id="ARBA00006754"/>
    </source>
</evidence>
<reference evidence="4 5" key="1">
    <citation type="submission" date="2024-10" db="EMBL/GenBank/DDBJ databases">
        <title>The Natural Products Discovery Center: Release of the First 8490 Sequenced Strains for Exploring Actinobacteria Biosynthetic Diversity.</title>
        <authorList>
            <person name="Kalkreuter E."/>
            <person name="Kautsar S.A."/>
            <person name="Yang D."/>
            <person name="Bader C.D."/>
            <person name="Teijaro C.N."/>
            <person name="Fluegel L."/>
            <person name="Davis C.M."/>
            <person name="Simpson J.R."/>
            <person name="Lauterbach L."/>
            <person name="Steele A.D."/>
            <person name="Gui C."/>
            <person name="Meng S."/>
            <person name="Li G."/>
            <person name="Viehrig K."/>
            <person name="Ye F."/>
            <person name="Su P."/>
            <person name="Kiefer A.F."/>
            <person name="Nichols A."/>
            <person name="Cepeda A.J."/>
            <person name="Yan W."/>
            <person name="Fan B."/>
            <person name="Jiang Y."/>
            <person name="Adhikari A."/>
            <person name="Zheng C.-J."/>
            <person name="Schuster L."/>
            <person name="Cowan T.M."/>
            <person name="Smanski M.J."/>
            <person name="Chevrette M.G."/>
            <person name="De Carvalho L.P.S."/>
            <person name="Shen B."/>
        </authorList>
    </citation>
    <scope>NUCLEOTIDE SEQUENCE [LARGE SCALE GENOMIC DNA]</scope>
    <source>
        <strain evidence="4 5">NPDC050545</strain>
    </source>
</reference>
<name>A0ABW7Z3Y8_9ACTN</name>
<dbReference type="Pfam" id="PF13556">
    <property type="entry name" value="HTH_30"/>
    <property type="match status" value="1"/>
</dbReference>
<evidence type="ECO:0000313" key="5">
    <source>
        <dbReference type="Proteomes" id="UP001612741"/>
    </source>
</evidence>
<dbReference type="InterPro" id="IPR042070">
    <property type="entry name" value="PucR_C-HTH_sf"/>
</dbReference>
<dbReference type="Proteomes" id="UP001612741">
    <property type="component" value="Unassembled WGS sequence"/>
</dbReference>
<gene>
    <name evidence="4" type="ORF">ACIBG2_35915</name>
</gene>
<comment type="similarity">
    <text evidence="1">Belongs to the CdaR family.</text>
</comment>
<dbReference type="InterPro" id="IPR051448">
    <property type="entry name" value="CdaR-like_regulators"/>
</dbReference>
<organism evidence="4 5">
    <name type="scientific">Nonomuraea typhae</name>
    <dbReference type="NCBI Taxonomy" id="2603600"/>
    <lineage>
        <taxon>Bacteria</taxon>
        <taxon>Bacillati</taxon>
        <taxon>Actinomycetota</taxon>
        <taxon>Actinomycetes</taxon>
        <taxon>Streptosporangiales</taxon>
        <taxon>Streptosporangiaceae</taxon>
        <taxon>Nonomuraea</taxon>
    </lineage>
</organism>
<dbReference type="Pfam" id="PF17853">
    <property type="entry name" value="GGDEF_2"/>
    <property type="match status" value="1"/>
</dbReference>
<dbReference type="PANTHER" id="PTHR33744:SF7">
    <property type="entry name" value="PUCR FAMILY TRANSCRIPTIONAL REGULATOR"/>
    <property type="match status" value="1"/>
</dbReference>
<dbReference type="InterPro" id="IPR025736">
    <property type="entry name" value="PucR_C-HTH_dom"/>
</dbReference>
<dbReference type="InterPro" id="IPR041522">
    <property type="entry name" value="CdaR_GGDEF"/>
</dbReference>
<dbReference type="Gene3D" id="1.10.10.2840">
    <property type="entry name" value="PucR C-terminal helix-turn-helix domain"/>
    <property type="match status" value="1"/>
</dbReference>
<dbReference type="EMBL" id="JBITGY010000010">
    <property type="protein sequence ID" value="MFI6502813.1"/>
    <property type="molecule type" value="Genomic_DNA"/>
</dbReference>
<dbReference type="RefSeq" id="WP_397088363.1">
    <property type="nucleotide sequence ID" value="NZ_JBITGY010000010.1"/>
</dbReference>
<comment type="caution">
    <text evidence="4">The sequence shown here is derived from an EMBL/GenBank/DDBJ whole genome shotgun (WGS) entry which is preliminary data.</text>
</comment>
<keyword evidence="5" id="KW-1185">Reference proteome</keyword>
<accession>A0ABW7Z3Y8</accession>
<protein>
    <submittedName>
        <fullName evidence="4">PucR family transcriptional regulator</fullName>
    </submittedName>
</protein>
<feature type="domain" description="CdaR GGDEF-like" evidence="3">
    <location>
        <begin position="249"/>
        <end position="378"/>
    </location>
</feature>